<dbReference type="RefSeq" id="WP_189969338.1">
    <property type="nucleotide sequence ID" value="NZ_BMVL01000006.1"/>
</dbReference>
<protein>
    <recommendedName>
        <fullName evidence="4">Secreted protein</fullName>
    </recommendedName>
</protein>
<proteinExistence type="predicted"/>
<accession>A0ABS4LFS2</accession>
<keyword evidence="3" id="KW-1185">Reference proteome</keyword>
<reference evidence="2 3" key="1">
    <citation type="submission" date="2021-03" db="EMBL/GenBank/DDBJ databases">
        <title>Genomic Encyclopedia of Type Strains, Phase IV (KMG-IV): sequencing the most valuable type-strain genomes for metagenomic binning, comparative biology and taxonomic classification.</title>
        <authorList>
            <person name="Goeker M."/>
        </authorList>
    </citation>
    <scope>NUCLEOTIDE SEQUENCE [LARGE SCALE GENOMIC DNA]</scope>
    <source>
        <strain evidence="2 3">DSM 40526</strain>
    </source>
</reference>
<sequence>MKRVLSLISSMVVGIGLAVAGATPAAADPYDCRNWYQSSTTAAGTCTNGTGEFRVYTRCNRPLARDYTVYDPTWRRVGTTSTAICHSGGKPYGAGIQVH</sequence>
<keyword evidence="1" id="KW-0732">Signal</keyword>
<name>A0ABS4LFS2_STRAV</name>
<evidence type="ECO:0000256" key="1">
    <source>
        <dbReference type="SAM" id="SignalP"/>
    </source>
</evidence>
<evidence type="ECO:0000313" key="2">
    <source>
        <dbReference type="EMBL" id="MBP2040989.1"/>
    </source>
</evidence>
<organism evidence="2 3">
    <name type="scientific">Streptomyces avidinii</name>
    <dbReference type="NCBI Taxonomy" id="1895"/>
    <lineage>
        <taxon>Bacteria</taxon>
        <taxon>Bacillati</taxon>
        <taxon>Actinomycetota</taxon>
        <taxon>Actinomycetes</taxon>
        <taxon>Kitasatosporales</taxon>
        <taxon>Streptomycetaceae</taxon>
        <taxon>Streptomyces</taxon>
    </lineage>
</organism>
<evidence type="ECO:0000313" key="3">
    <source>
        <dbReference type="Proteomes" id="UP001519310"/>
    </source>
</evidence>
<dbReference type="EMBL" id="JAGGLQ010000020">
    <property type="protein sequence ID" value="MBP2040989.1"/>
    <property type="molecule type" value="Genomic_DNA"/>
</dbReference>
<gene>
    <name evidence="2" type="ORF">J2Z77_006846</name>
</gene>
<feature type="signal peptide" evidence="1">
    <location>
        <begin position="1"/>
        <end position="27"/>
    </location>
</feature>
<feature type="chain" id="PRO_5047487315" description="Secreted protein" evidence="1">
    <location>
        <begin position="28"/>
        <end position="99"/>
    </location>
</feature>
<dbReference type="Proteomes" id="UP001519310">
    <property type="component" value="Unassembled WGS sequence"/>
</dbReference>
<evidence type="ECO:0008006" key="4">
    <source>
        <dbReference type="Google" id="ProtNLM"/>
    </source>
</evidence>
<comment type="caution">
    <text evidence="2">The sequence shown here is derived from an EMBL/GenBank/DDBJ whole genome shotgun (WGS) entry which is preliminary data.</text>
</comment>